<name>A0A1P8WH08_9PLAN</name>
<protein>
    <submittedName>
        <fullName evidence="1">Uncharacterized protein</fullName>
    </submittedName>
</protein>
<dbReference type="EMBL" id="CP017641">
    <property type="protein sequence ID" value="APZ93320.1"/>
    <property type="molecule type" value="Genomic_DNA"/>
</dbReference>
<keyword evidence="2" id="KW-1185">Reference proteome</keyword>
<gene>
    <name evidence="1" type="ORF">Fuma_02937</name>
</gene>
<dbReference type="KEGG" id="fmr:Fuma_02937"/>
<dbReference type="Proteomes" id="UP000187735">
    <property type="component" value="Chromosome"/>
</dbReference>
<sequence length="178" mass="20544">MTVMYSAVTRFDPNRGDDWKEYIEWSGLSHLREVLSLDSLLCPTIVETLTDEDWQYNVQEDHKTHLFHNLDYLLRRIAGNKQVNVLAVMHEPFATDLSSFVDPRFVFRGFDLIEMDGSISAISNCGGFDKAFSTADLSEYGLLTEHTKTKSVQELLVSEYPEERHAECDMWAIWQKVS</sequence>
<organism evidence="1 2">
    <name type="scientific">Fuerstiella marisgermanici</name>
    <dbReference type="NCBI Taxonomy" id="1891926"/>
    <lineage>
        <taxon>Bacteria</taxon>
        <taxon>Pseudomonadati</taxon>
        <taxon>Planctomycetota</taxon>
        <taxon>Planctomycetia</taxon>
        <taxon>Planctomycetales</taxon>
        <taxon>Planctomycetaceae</taxon>
        <taxon>Fuerstiella</taxon>
    </lineage>
</organism>
<dbReference type="AlphaFoldDB" id="A0A1P8WH08"/>
<evidence type="ECO:0000313" key="1">
    <source>
        <dbReference type="EMBL" id="APZ93320.1"/>
    </source>
</evidence>
<evidence type="ECO:0000313" key="2">
    <source>
        <dbReference type="Proteomes" id="UP000187735"/>
    </source>
</evidence>
<reference evidence="1 2" key="1">
    <citation type="journal article" date="2016" name="Front. Microbiol.">
        <title>Fuerstia marisgermanicae gen. nov., sp. nov., an Unusual Member of the Phylum Planctomycetes from the German Wadden Sea.</title>
        <authorList>
            <person name="Kohn T."/>
            <person name="Heuer A."/>
            <person name="Jogler M."/>
            <person name="Vollmers J."/>
            <person name="Boedeker C."/>
            <person name="Bunk B."/>
            <person name="Rast P."/>
            <person name="Borchert D."/>
            <person name="Glockner I."/>
            <person name="Freese H.M."/>
            <person name="Klenk H.P."/>
            <person name="Overmann J."/>
            <person name="Kaster A.K."/>
            <person name="Rohde M."/>
            <person name="Wiegand S."/>
            <person name="Jogler C."/>
        </authorList>
    </citation>
    <scope>NUCLEOTIDE SEQUENCE [LARGE SCALE GENOMIC DNA]</scope>
    <source>
        <strain evidence="1 2">NH11</strain>
    </source>
</reference>
<accession>A0A1P8WH08</accession>
<dbReference type="STRING" id="1891926.Fuma_02937"/>
<proteinExistence type="predicted"/>